<keyword evidence="3" id="KW-0804">Transcription</keyword>
<evidence type="ECO:0000256" key="3">
    <source>
        <dbReference type="ARBA" id="ARBA00023163"/>
    </source>
</evidence>
<dbReference type="Pfam" id="PF02311">
    <property type="entry name" value="AraC_binding"/>
    <property type="match status" value="1"/>
</dbReference>
<dbReference type="SUPFAM" id="SSF51215">
    <property type="entry name" value="Regulatory protein AraC"/>
    <property type="match status" value="1"/>
</dbReference>
<dbReference type="SUPFAM" id="SSF46689">
    <property type="entry name" value="Homeodomain-like"/>
    <property type="match status" value="2"/>
</dbReference>
<comment type="function">
    <text evidence="4">Regulatory protein of the TOL plasmid xyl operons. XylS activates the xylXYZLTEGFJQKIH operon required for the degradation of toluene, m-xylene and p-xylene.</text>
</comment>
<dbReference type="Pfam" id="PF12833">
    <property type="entry name" value="HTH_18"/>
    <property type="match status" value="1"/>
</dbReference>
<organism evidence="6 7">
    <name type="scientific">Metapseudomonas resinovorans NBRC 106553</name>
    <dbReference type="NCBI Taxonomy" id="1245471"/>
    <lineage>
        <taxon>Bacteria</taxon>
        <taxon>Pseudomonadati</taxon>
        <taxon>Pseudomonadota</taxon>
        <taxon>Gammaproteobacteria</taxon>
        <taxon>Pseudomonadales</taxon>
        <taxon>Pseudomonadaceae</taxon>
        <taxon>Metapseudomonas</taxon>
    </lineage>
</organism>
<dbReference type="GO" id="GO:0003700">
    <property type="term" value="F:DNA-binding transcription factor activity"/>
    <property type="evidence" value="ECO:0007669"/>
    <property type="project" value="InterPro"/>
</dbReference>
<dbReference type="InterPro" id="IPR018060">
    <property type="entry name" value="HTH_AraC"/>
</dbReference>
<dbReference type="PROSITE" id="PS01124">
    <property type="entry name" value="HTH_ARAC_FAMILY_2"/>
    <property type="match status" value="1"/>
</dbReference>
<dbReference type="HOGENOM" id="CLU_000445_88_16_6"/>
<keyword evidence="7" id="KW-1185">Reference proteome</keyword>
<evidence type="ECO:0000259" key="5">
    <source>
        <dbReference type="PROSITE" id="PS01124"/>
    </source>
</evidence>
<dbReference type="PANTHER" id="PTHR46796">
    <property type="entry name" value="HTH-TYPE TRANSCRIPTIONAL ACTIVATOR RHAS-RELATED"/>
    <property type="match status" value="1"/>
</dbReference>
<dbReference type="EMBL" id="AP013068">
    <property type="protein sequence ID" value="BAN46984.1"/>
    <property type="molecule type" value="Genomic_DNA"/>
</dbReference>
<name>S6BD88_METRE</name>
<dbReference type="Gene3D" id="1.10.10.60">
    <property type="entry name" value="Homeodomain-like"/>
    <property type="match status" value="2"/>
</dbReference>
<dbReference type="Proteomes" id="UP000015503">
    <property type="component" value="Chromosome"/>
</dbReference>
<dbReference type="eggNOG" id="COG2207">
    <property type="taxonomic scope" value="Bacteria"/>
</dbReference>
<protein>
    <submittedName>
        <fullName evidence="6">Putative AraC family transcriptional regulator</fullName>
    </submittedName>
</protein>
<reference evidence="6 7" key="1">
    <citation type="journal article" date="2013" name="Genome Announc.">
        <title>Complete Genome Sequence of the Carbazole Degrader Pseudomonas resinovorans Strain CA10 (NBRC 106553).</title>
        <authorList>
            <person name="Shintani M."/>
            <person name="Hosoyama A."/>
            <person name="Ohji S."/>
            <person name="Tsuchikane K."/>
            <person name="Takarada H."/>
            <person name="Yamazoe A."/>
            <person name="Fujita N."/>
            <person name="Nojiri H."/>
        </authorList>
    </citation>
    <scope>NUCLEOTIDE SEQUENCE [LARGE SCALE GENOMIC DNA]</scope>
    <source>
        <strain evidence="6 7">NBRC 106553</strain>
    </source>
</reference>
<keyword evidence="2" id="KW-0238">DNA-binding</keyword>
<keyword evidence="1" id="KW-0805">Transcription regulation</keyword>
<dbReference type="GO" id="GO:0043565">
    <property type="term" value="F:sequence-specific DNA binding"/>
    <property type="evidence" value="ECO:0007669"/>
    <property type="project" value="InterPro"/>
</dbReference>
<dbReference type="KEGG" id="pre:PCA10_12520"/>
<proteinExistence type="predicted"/>
<dbReference type="PANTHER" id="PTHR46796:SF2">
    <property type="entry name" value="TRANSCRIPTIONAL REGULATORY PROTEIN"/>
    <property type="match status" value="1"/>
</dbReference>
<dbReference type="InterPro" id="IPR050204">
    <property type="entry name" value="AraC_XylS_family_regulators"/>
</dbReference>
<evidence type="ECO:0000256" key="2">
    <source>
        <dbReference type="ARBA" id="ARBA00023125"/>
    </source>
</evidence>
<feature type="domain" description="HTH araC/xylS-type" evidence="5">
    <location>
        <begin position="176"/>
        <end position="273"/>
    </location>
</feature>
<evidence type="ECO:0000313" key="6">
    <source>
        <dbReference type="EMBL" id="BAN46984.1"/>
    </source>
</evidence>
<accession>S6BD88</accession>
<evidence type="ECO:0000313" key="7">
    <source>
        <dbReference type="Proteomes" id="UP000015503"/>
    </source>
</evidence>
<gene>
    <name evidence="6" type="ORF">PCA10_12520</name>
</gene>
<dbReference type="AlphaFoldDB" id="S6BD88"/>
<dbReference type="InterPro" id="IPR003313">
    <property type="entry name" value="AraC-bd"/>
</dbReference>
<dbReference type="SMART" id="SM00342">
    <property type="entry name" value="HTH_ARAC"/>
    <property type="match status" value="1"/>
</dbReference>
<dbReference type="STRING" id="1245471.PCA10_12520"/>
<dbReference type="PATRIC" id="fig|1245471.3.peg.1266"/>
<dbReference type="InterPro" id="IPR009057">
    <property type="entry name" value="Homeodomain-like_sf"/>
</dbReference>
<evidence type="ECO:0000256" key="4">
    <source>
        <dbReference type="ARBA" id="ARBA00037345"/>
    </source>
</evidence>
<sequence>MEMANGETTRFWQANELGGVELLHARYIEQRFAPHVHEGYVFTVIESGAQRFRHRGSDHLAPVGSMVLINPDELHTGSKAHEQGWRYRGFYPDLERVSEVLEELDIPMDGLPGFAESVIHDPEVAATFINLHRMLESSSPALQVQEAWREAILLLFRRHARIAMPRAAGSEPRAVALAREILSAHLAEPPSLEDLAAEVGLSAFHFARTFRHATGMPPYAWLKQRRLEQARALLKAGCAPAGVAAQLGFSDQSHLTRQFKQAYGVGPGEYRDACARSFKTH</sequence>
<evidence type="ECO:0000256" key="1">
    <source>
        <dbReference type="ARBA" id="ARBA00023015"/>
    </source>
</evidence>
<dbReference type="InterPro" id="IPR037923">
    <property type="entry name" value="HTH-like"/>
</dbReference>